<dbReference type="Gene3D" id="2.170.130.10">
    <property type="entry name" value="TonB-dependent receptor, plug domain"/>
    <property type="match status" value="1"/>
</dbReference>
<dbReference type="NCBIfam" id="TIGR01783">
    <property type="entry name" value="TonB-siderophor"/>
    <property type="match status" value="1"/>
</dbReference>
<feature type="domain" description="TonB-dependent receptor-like beta-barrel" evidence="17">
    <location>
        <begin position="353"/>
        <end position="754"/>
    </location>
</feature>
<protein>
    <submittedName>
        <fullName evidence="19">TonB-dependent siderophore receptor</fullName>
    </submittedName>
</protein>
<keyword evidence="13 14" id="KW-0998">Cell outer membrane</keyword>
<keyword evidence="6 14" id="KW-0812">Transmembrane</keyword>
<evidence type="ECO:0000256" key="6">
    <source>
        <dbReference type="ARBA" id="ARBA00022692"/>
    </source>
</evidence>
<evidence type="ECO:0000256" key="5">
    <source>
        <dbReference type="ARBA" id="ARBA00022496"/>
    </source>
</evidence>
<dbReference type="Pfam" id="PF13715">
    <property type="entry name" value="CarbopepD_reg_2"/>
    <property type="match status" value="1"/>
</dbReference>
<dbReference type="SUPFAM" id="SSF49464">
    <property type="entry name" value="Carboxypeptidase regulatory domain-like"/>
    <property type="match status" value="1"/>
</dbReference>
<dbReference type="Gene3D" id="2.60.40.1120">
    <property type="entry name" value="Carboxypeptidase-like, regulatory domain"/>
    <property type="match status" value="1"/>
</dbReference>
<gene>
    <name evidence="19" type="ORF">ACFQ21_25490</name>
</gene>
<feature type="signal peptide" evidence="16">
    <location>
        <begin position="1"/>
        <end position="19"/>
    </location>
</feature>
<evidence type="ECO:0000259" key="18">
    <source>
        <dbReference type="Pfam" id="PF07715"/>
    </source>
</evidence>
<evidence type="ECO:0000256" key="10">
    <source>
        <dbReference type="ARBA" id="ARBA00023077"/>
    </source>
</evidence>
<dbReference type="Proteomes" id="UP001597112">
    <property type="component" value="Unassembled WGS sequence"/>
</dbReference>
<name>A0ABW3K958_9BACT</name>
<keyword evidence="9" id="KW-0406">Ion transport</keyword>
<evidence type="ECO:0000313" key="19">
    <source>
        <dbReference type="EMBL" id="MFD1002704.1"/>
    </source>
</evidence>
<dbReference type="InterPro" id="IPR039426">
    <property type="entry name" value="TonB-dep_rcpt-like"/>
</dbReference>
<evidence type="ECO:0000313" key="20">
    <source>
        <dbReference type="Proteomes" id="UP001597112"/>
    </source>
</evidence>
<dbReference type="Pfam" id="PF00593">
    <property type="entry name" value="TonB_dep_Rec_b-barrel"/>
    <property type="match status" value="1"/>
</dbReference>
<keyword evidence="8" id="KW-0408">Iron</keyword>
<evidence type="ECO:0000256" key="7">
    <source>
        <dbReference type="ARBA" id="ARBA00022729"/>
    </source>
</evidence>
<evidence type="ECO:0000259" key="17">
    <source>
        <dbReference type="Pfam" id="PF00593"/>
    </source>
</evidence>
<evidence type="ECO:0000256" key="2">
    <source>
        <dbReference type="ARBA" id="ARBA00009810"/>
    </source>
</evidence>
<evidence type="ECO:0000256" key="15">
    <source>
        <dbReference type="RuleBase" id="RU003357"/>
    </source>
</evidence>
<dbReference type="InterPro" id="IPR008969">
    <property type="entry name" value="CarboxyPept-like_regulatory"/>
</dbReference>
<evidence type="ECO:0000256" key="4">
    <source>
        <dbReference type="ARBA" id="ARBA00022452"/>
    </source>
</evidence>
<dbReference type="InterPro" id="IPR036942">
    <property type="entry name" value="Beta-barrel_TonB_sf"/>
</dbReference>
<dbReference type="InterPro" id="IPR000531">
    <property type="entry name" value="Beta-barrel_TonB"/>
</dbReference>
<evidence type="ECO:0000256" key="12">
    <source>
        <dbReference type="ARBA" id="ARBA00023170"/>
    </source>
</evidence>
<dbReference type="PANTHER" id="PTHR32552:SF68">
    <property type="entry name" value="FERRICHROME OUTER MEMBRANE TRANSPORTER_PHAGE RECEPTOR"/>
    <property type="match status" value="1"/>
</dbReference>
<comment type="subcellular location">
    <subcellularLocation>
        <location evidence="1 14">Cell outer membrane</location>
        <topology evidence="1 14">Multi-pass membrane protein</topology>
    </subcellularLocation>
</comment>
<dbReference type="PANTHER" id="PTHR32552">
    <property type="entry name" value="FERRICHROME IRON RECEPTOR-RELATED"/>
    <property type="match status" value="1"/>
</dbReference>
<comment type="caution">
    <text evidence="19">The sequence shown here is derived from an EMBL/GenBank/DDBJ whole genome shotgun (WGS) entry which is preliminary data.</text>
</comment>
<keyword evidence="7 16" id="KW-0732">Signal</keyword>
<accession>A0ABW3K958</accession>
<evidence type="ECO:0000256" key="8">
    <source>
        <dbReference type="ARBA" id="ARBA00023004"/>
    </source>
</evidence>
<evidence type="ECO:0000256" key="9">
    <source>
        <dbReference type="ARBA" id="ARBA00023065"/>
    </source>
</evidence>
<feature type="chain" id="PRO_5045693585" evidence="16">
    <location>
        <begin position="20"/>
        <end position="780"/>
    </location>
</feature>
<keyword evidence="11 14" id="KW-0472">Membrane</keyword>
<dbReference type="EMBL" id="JBHTKA010000013">
    <property type="protein sequence ID" value="MFD1002704.1"/>
    <property type="molecule type" value="Genomic_DNA"/>
</dbReference>
<dbReference type="RefSeq" id="WP_377584243.1">
    <property type="nucleotide sequence ID" value="NZ_JBHTKA010000013.1"/>
</dbReference>
<keyword evidence="20" id="KW-1185">Reference proteome</keyword>
<organism evidence="19 20">
    <name type="scientific">Ohtaekwangia kribbensis</name>
    <dbReference type="NCBI Taxonomy" id="688913"/>
    <lineage>
        <taxon>Bacteria</taxon>
        <taxon>Pseudomonadati</taxon>
        <taxon>Bacteroidota</taxon>
        <taxon>Cytophagia</taxon>
        <taxon>Cytophagales</taxon>
        <taxon>Fulvivirgaceae</taxon>
        <taxon>Ohtaekwangia</taxon>
    </lineage>
</organism>
<dbReference type="PROSITE" id="PS52016">
    <property type="entry name" value="TONB_DEPENDENT_REC_3"/>
    <property type="match status" value="1"/>
</dbReference>
<keyword evidence="10 15" id="KW-0798">TonB box</keyword>
<evidence type="ECO:0000256" key="3">
    <source>
        <dbReference type="ARBA" id="ARBA00022448"/>
    </source>
</evidence>
<evidence type="ECO:0000256" key="11">
    <source>
        <dbReference type="ARBA" id="ARBA00023136"/>
    </source>
</evidence>
<keyword evidence="3 14" id="KW-0813">Transport</keyword>
<comment type="similarity">
    <text evidence="2 14 15">Belongs to the TonB-dependent receptor family.</text>
</comment>
<dbReference type="SUPFAM" id="SSF56935">
    <property type="entry name" value="Porins"/>
    <property type="match status" value="1"/>
</dbReference>
<sequence length="780" mass="86702">MKSSFTLLLLSFFALFTQAQTPNGTIRGTILTTDEQPATAVNVVVKGTNLGTRADESGQFTIKNVPVGAQVLVVSMVGHRPEEKTIDVQAGDNVIGNIVLAETSEQLQEVVVIGEAVNKFAQKETDYVSRMPLKNLENPQVYTVVDKDLMKEQIVLERTDIYLNVPGAVPNFLAGGSQGMSLRGFATTVGMRNGMVTSAIVPLNPIILERLEVVKGPAGTLFGGNRSATFGGIYNYITKKPYDHFGGEVSYTTGSFDLSRITADVNTPLNKDKTALLRLNTGWQSEGSFQDQGYSKNYTFAPSFSYQVNPRLKFIVDADLTRSTFTISTFSIASMQRVSARSFKDLPLDYKHSYINNSLDITNGINNVQARIEYKISDQWTSQTNYLYSEGFYKNFLWTTLNMLTDSTMSRTVRNQKPETFGNIQFQQNFIGDFFIGSFRNRMLIGLDYNNNYNKLNRVTLTYDTVNLNQPVKVMSADKVDDLSYQRGFTASTTKTESYGLYASDVFNVTRKLLVMLSLRMDRFTTDGSYTVATGLYTGGYSQTSWSPKLGFVYQPVEGKVTVFGNYTNGFINLAPVLQPDNTLLKLKPQYGNQWETGVKLDILKNRLNATVSYYDITVTNSTRTELVEGKTFMFQDGSQKSKGAEVELITSPVTGLNIVAGYAYNENEYSKASPALEGKSLAASPKQVANIWASYRITQGQVKGLGFGVGGNYVSDSWFEATNTFAIPSYTLINATIFYSQPRYTFALKGNNLLNEKYWNSNGTLQKPINLIANVTFRF</sequence>
<evidence type="ECO:0000256" key="1">
    <source>
        <dbReference type="ARBA" id="ARBA00004571"/>
    </source>
</evidence>
<dbReference type="InterPro" id="IPR037066">
    <property type="entry name" value="Plug_dom_sf"/>
</dbReference>
<evidence type="ECO:0000256" key="13">
    <source>
        <dbReference type="ARBA" id="ARBA00023237"/>
    </source>
</evidence>
<keyword evidence="12 19" id="KW-0675">Receptor</keyword>
<keyword evidence="4 14" id="KW-1134">Transmembrane beta strand</keyword>
<dbReference type="InterPro" id="IPR012910">
    <property type="entry name" value="Plug_dom"/>
</dbReference>
<feature type="domain" description="TonB-dependent receptor plug" evidence="18">
    <location>
        <begin position="136"/>
        <end position="226"/>
    </location>
</feature>
<proteinExistence type="inferred from homology"/>
<dbReference type="Gene3D" id="2.40.170.20">
    <property type="entry name" value="TonB-dependent receptor, beta-barrel domain"/>
    <property type="match status" value="1"/>
</dbReference>
<dbReference type="InterPro" id="IPR010105">
    <property type="entry name" value="TonB_sidphr_rcpt"/>
</dbReference>
<dbReference type="CDD" id="cd01347">
    <property type="entry name" value="ligand_gated_channel"/>
    <property type="match status" value="1"/>
</dbReference>
<keyword evidence="5" id="KW-0410">Iron transport</keyword>
<evidence type="ECO:0000256" key="16">
    <source>
        <dbReference type="SAM" id="SignalP"/>
    </source>
</evidence>
<reference evidence="20" key="1">
    <citation type="journal article" date="2019" name="Int. J. Syst. Evol. Microbiol.">
        <title>The Global Catalogue of Microorganisms (GCM) 10K type strain sequencing project: providing services to taxonomists for standard genome sequencing and annotation.</title>
        <authorList>
            <consortium name="The Broad Institute Genomics Platform"/>
            <consortium name="The Broad Institute Genome Sequencing Center for Infectious Disease"/>
            <person name="Wu L."/>
            <person name="Ma J."/>
        </authorList>
    </citation>
    <scope>NUCLEOTIDE SEQUENCE [LARGE SCALE GENOMIC DNA]</scope>
    <source>
        <strain evidence="20">CCUG 58938</strain>
    </source>
</reference>
<evidence type="ECO:0000256" key="14">
    <source>
        <dbReference type="PROSITE-ProRule" id="PRU01360"/>
    </source>
</evidence>
<dbReference type="Pfam" id="PF07715">
    <property type="entry name" value="Plug"/>
    <property type="match status" value="1"/>
</dbReference>